<name>A0A2Z6GEK7_9PROT</name>
<keyword evidence="2" id="KW-1185">Reference proteome</keyword>
<evidence type="ECO:0000313" key="2">
    <source>
        <dbReference type="Proteomes" id="UP000033070"/>
    </source>
</evidence>
<proteinExistence type="predicted"/>
<organism evidence="1 2">
    <name type="scientific">Ferriphaselus amnicola</name>
    <dbReference type="NCBI Taxonomy" id="1188319"/>
    <lineage>
        <taxon>Bacteria</taxon>
        <taxon>Pseudomonadati</taxon>
        <taxon>Pseudomonadota</taxon>
        <taxon>Betaproteobacteria</taxon>
        <taxon>Nitrosomonadales</taxon>
        <taxon>Gallionellaceae</taxon>
        <taxon>Ferriphaselus</taxon>
    </lineage>
</organism>
<dbReference type="STRING" id="1188319.OYT1_01316"/>
<dbReference type="Proteomes" id="UP000033070">
    <property type="component" value="Chromosome"/>
</dbReference>
<dbReference type="AlphaFoldDB" id="A0A2Z6GEK7"/>
<protein>
    <submittedName>
        <fullName evidence="1">Uncharacterized protein</fullName>
    </submittedName>
</protein>
<reference evidence="1 2" key="1">
    <citation type="submission" date="2018-06" db="EMBL/GenBank/DDBJ databases">
        <title>OYT1 Genome Sequencing.</title>
        <authorList>
            <person name="Kato S."/>
            <person name="Itoh T."/>
            <person name="Ohkuma M."/>
        </authorList>
    </citation>
    <scope>NUCLEOTIDE SEQUENCE [LARGE SCALE GENOMIC DNA]</scope>
    <source>
        <strain evidence="1 2">OYT1</strain>
    </source>
</reference>
<dbReference type="EMBL" id="AP018738">
    <property type="protein sequence ID" value="BBE52063.1"/>
    <property type="molecule type" value="Genomic_DNA"/>
</dbReference>
<gene>
    <name evidence="1" type="ORF">OYT1_ch2551</name>
</gene>
<accession>A0A2Z6GEK7</accession>
<evidence type="ECO:0000313" key="1">
    <source>
        <dbReference type="EMBL" id="BBE52063.1"/>
    </source>
</evidence>
<dbReference type="KEGG" id="fam:OYT1_ch2551"/>
<sequence>MDSCHEHEDQLPNANACLSHCTQSDQISADQHVVTLAAPVSVAVLVVPQLETLATSLPKARFEPLAFNSDPPIPIRFCTFLN</sequence>